<feature type="compositionally biased region" description="Polar residues" evidence="1">
    <location>
        <begin position="149"/>
        <end position="160"/>
    </location>
</feature>
<dbReference type="RefSeq" id="WP_061575853.1">
    <property type="nucleotide sequence ID" value="NZ_JAABON010000101.1"/>
</dbReference>
<comment type="caution">
    <text evidence="2">The sequence shown here is derived from an EMBL/GenBank/DDBJ whole genome shotgun (WGS) entry which is preliminary data.</text>
</comment>
<dbReference type="Pfam" id="PF14153">
    <property type="entry name" value="Spore_coat_CotO"/>
    <property type="match status" value="1"/>
</dbReference>
<feature type="region of interest" description="Disordered" evidence="1">
    <location>
        <begin position="39"/>
        <end position="97"/>
    </location>
</feature>
<feature type="compositionally biased region" description="Basic and acidic residues" evidence="1">
    <location>
        <begin position="84"/>
        <end position="93"/>
    </location>
</feature>
<evidence type="ECO:0000256" key="1">
    <source>
        <dbReference type="SAM" id="MobiDB-lite"/>
    </source>
</evidence>
<feature type="region of interest" description="Disordered" evidence="1">
    <location>
        <begin position="111"/>
        <end position="163"/>
    </location>
</feature>
<feature type="compositionally biased region" description="Low complexity" evidence="1">
    <location>
        <begin position="116"/>
        <end position="140"/>
    </location>
</feature>
<dbReference type="AlphaFoldDB" id="A0A150JT25"/>
<dbReference type="PATRIC" id="fig|1398.25.peg.1664"/>
<evidence type="ECO:0008006" key="4">
    <source>
        <dbReference type="Google" id="ProtNLM"/>
    </source>
</evidence>
<evidence type="ECO:0000313" key="2">
    <source>
        <dbReference type="EMBL" id="KYC60455.1"/>
    </source>
</evidence>
<feature type="compositionally biased region" description="Basic and acidic residues" evidence="1">
    <location>
        <begin position="58"/>
        <end position="74"/>
    </location>
</feature>
<dbReference type="EMBL" id="LQYI01000169">
    <property type="protein sequence ID" value="KYC60455.1"/>
    <property type="molecule type" value="Genomic_DNA"/>
</dbReference>
<reference evidence="2 3" key="1">
    <citation type="submission" date="2016-01" db="EMBL/GenBank/DDBJ databases">
        <title>Genome Sequences of Twelve Sporeforming Bacillus Species Isolated from Foods.</title>
        <authorList>
            <person name="Berendsen E.M."/>
            <person name="Wells-Bennik M.H."/>
            <person name="Krawcyk A.O."/>
            <person name="De Jong A."/>
            <person name="Holsappel S."/>
            <person name="Eijlander R.T."/>
            <person name="Kuipers O.P."/>
        </authorList>
    </citation>
    <scope>NUCLEOTIDE SEQUENCE [LARGE SCALE GENOMIC DNA]</scope>
    <source>
        <strain evidence="2 3">B4099</strain>
    </source>
</reference>
<protein>
    <recommendedName>
        <fullName evidence="4">Spore coat protein CotO</fullName>
    </recommendedName>
</protein>
<evidence type="ECO:0000313" key="3">
    <source>
        <dbReference type="Proteomes" id="UP000075304"/>
    </source>
</evidence>
<proteinExistence type="predicted"/>
<dbReference type="InterPro" id="IPR025439">
    <property type="entry name" value="Spore_coat_CotO"/>
</dbReference>
<dbReference type="Proteomes" id="UP000075304">
    <property type="component" value="Unassembled WGS sequence"/>
</dbReference>
<accession>A0A150JT25</accession>
<name>A0A150JT25_HEYCO</name>
<gene>
    <name evidence="2" type="ORF">B4099_0436</name>
</gene>
<sequence length="237" mass="25959">MEESQYSSQKPLLYIIQPKNVPLAIKMQKVYRNVVSEKPEHAVHGTIAEPMPAGGDTGHTEEKNNTAAQEEKAEQGQPIPNKTSEQEKTEGAAERGGAVIVPAMAKAANSLEHEGASNAAEQQQAANAAEPAGAVEAETAFETDGAGTTGTLPEQETVQPPSRKRFKEMTVHEKIDYLIHKPRFLPEIPVMIQTNSTAYRAVILERMEDQLSVMPFSSMETVWINLDEITDIKLLVQ</sequence>
<organism evidence="2 3">
    <name type="scientific">Heyndrickxia coagulans</name>
    <name type="common">Weizmannia coagulans</name>
    <dbReference type="NCBI Taxonomy" id="1398"/>
    <lineage>
        <taxon>Bacteria</taxon>
        <taxon>Bacillati</taxon>
        <taxon>Bacillota</taxon>
        <taxon>Bacilli</taxon>
        <taxon>Bacillales</taxon>
        <taxon>Bacillaceae</taxon>
        <taxon>Heyndrickxia</taxon>
    </lineage>
</organism>